<dbReference type="InterPro" id="IPR003680">
    <property type="entry name" value="Flavodoxin_fold"/>
</dbReference>
<evidence type="ECO:0000256" key="1">
    <source>
        <dbReference type="ARBA" id="ARBA00006252"/>
    </source>
</evidence>
<evidence type="ECO:0000313" key="5">
    <source>
        <dbReference type="Proteomes" id="UP000220034"/>
    </source>
</evidence>
<dbReference type="SUPFAM" id="SSF52218">
    <property type="entry name" value="Flavoproteins"/>
    <property type="match status" value="1"/>
</dbReference>
<dbReference type="EMBL" id="OCTN01000003">
    <property type="protein sequence ID" value="SOH94071.1"/>
    <property type="molecule type" value="Genomic_DNA"/>
</dbReference>
<dbReference type="Proteomes" id="UP000220034">
    <property type="component" value="Unassembled WGS sequence"/>
</dbReference>
<gene>
    <name evidence="4" type="ORF">SAMN06273572_10398</name>
</gene>
<dbReference type="GO" id="GO:0005829">
    <property type="term" value="C:cytosol"/>
    <property type="evidence" value="ECO:0007669"/>
    <property type="project" value="TreeGrafter"/>
</dbReference>
<dbReference type="AlphaFoldDB" id="A0A2C9CR96"/>
<reference evidence="5" key="1">
    <citation type="submission" date="2017-09" db="EMBL/GenBank/DDBJ databases">
        <authorList>
            <person name="Varghese N."/>
            <person name="Submissions S."/>
        </authorList>
    </citation>
    <scope>NUCLEOTIDE SEQUENCE [LARGE SCALE GENOMIC DNA]</scope>
    <source>
        <strain evidence="5">C7</strain>
    </source>
</reference>
<dbReference type="PANTHER" id="PTHR10204:SF34">
    <property type="entry name" value="NAD(P)H DEHYDROGENASE [QUINONE] 1 ISOFORM 1"/>
    <property type="match status" value="1"/>
</dbReference>
<dbReference type="PANTHER" id="PTHR10204">
    <property type="entry name" value="NAD P H OXIDOREDUCTASE-RELATED"/>
    <property type="match status" value="1"/>
</dbReference>
<sequence>MTTTLIVLARPGQGSFNASWAQASADASIALGHTVLWSDLDAMGFDPVERPEHYALPRTGFDPLMAQENAAASDDFPPDVQAEITKVRAADLIILHFPIWWFAPPAILKGWTERVLAHGALHDTSQRLDTGRARDKSVAFCVSTGSRAEESGPDGKEGDVRMLLWPLAYTMRYLGMDVMRPQVVHGVHGYNRGDRLVQLQQRLGQTLAGQQALIAGFDALPRLSFNRDDEFDADGRLRADAPQHSAFITPAGRAP</sequence>
<dbReference type="Pfam" id="PF02525">
    <property type="entry name" value="Flavodoxin_2"/>
    <property type="match status" value="1"/>
</dbReference>
<evidence type="ECO:0000256" key="2">
    <source>
        <dbReference type="ARBA" id="ARBA00023002"/>
    </source>
</evidence>
<dbReference type="GO" id="GO:0003955">
    <property type="term" value="F:NAD(P)H dehydrogenase (quinone) activity"/>
    <property type="evidence" value="ECO:0007669"/>
    <property type="project" value="TreeGrafter"/>
</dbReference>
<comment type="similarity">
    <text evidence="1">Belongs to the NAD(P)H dehydrogenase (quinone) family.</text>
</comment>
<keyword evidence="5" id="KW-1185">Reference proteome</keyword>
<dbReference type="InterPro" id="IPR051545">
    <property type="entry name" value="NAD(P)H_dehydrogenase_qn"/>
</dbReference>
<feature type="domain" description="Flavodoxin-like fold" evidence="3">
    <location>
        <begin position="3"/>
        <end position="205"/>
    </location>
</feature>
<dbReference type="OrthoDB" id="9798454at2"/>
<proteinExistence type="inferred from homology"/>
<protein>
    <submittedName>
        <fullName evidence="4">NAD(P)H dehydrogenase (Quinone)</fullName>
    </submittedName>
</protein>
<dbReference type="Gene3D" id="3.40.50.360">
    <property type="match status" value="1"/>
</dbReference>
<evidence type="ECO:0000313" key="4">
    <source>
        <dbReference type="EMBL" id="SOH94071.1"/>
    </source>
</evidence>
<organism evidence="4 5">
    <name type="scientific">Pontivivens marinum</name>
    <dbReference type="NCBI Taxonomy" id="1690039"/>
    <lineage>
        <taxon>Bacteria</taxon>
        <taxon>Pseudomonadati</taxon>
        <taxon>Pseudomonadota</taxon>
        <taxon>Alphaproteobacteria</taxon>
        <taxon>Rhodobacterales</taxon>
        <taxon>Paracoccaceae</taxon>
        <taxon>Pontivivens</taxon>
    </lineage>
</organism>
<dbReference type="RefSeq" id="WP_097929635.1">
    <property type="nucleotide sequence ID" value="NZ_OCTN01000003.1"/>
</dbReference>
<accession>A0A2C9CR96</accession>
<evidence type="ECO:0000259" key="3">
    <source>
        <dbReference type="Pfam" id="PF02525"/>
    </source>
</evidence>
<keyword evidence="2" id="KW-0560">Oxidoreductase</keyword>
<dbReference type="InterPro" id="IPR029039">
    <property type="entry name" value="Flavoprotein-like_sf"/>
</dbReference>
<name>A0A2C9CR96_9RHOB</name>